<dbReference type="Proteomes" id="UP000033870">
    <property type="component" value="Unassembled WGS sequence"/>
</dbReference>
<evidence type="ECO:0000256" key="9">
    <source>
        <dbReference type="ARBA" id="ARBA00022741"/>
    </source>
</evidence>
<dbReference type="GO" id="GO:0005524">
    <property type="term" value="F:ATP binding"/>
    <property type="evidence" value="ECO:0007669"/>
    <property type="project" value="UniProtKB-KW"/>
</dbReference>
<accession>A0A0G1YEL8</accession>
<reference evidence="16 17" key="1">
    <citation type="journal article" date="2015" name="Nature">
        <title>rRNA introns, odd ribosomes, and small enigmatic genomes across a large radiation of phyla.</title>
        <authorList>
            <person name="Brown C.T."/>
            <person name="Hug L.A."/>
            <person name="Thomas B.C."/>
            <person name="Sharon I."/>
            <person name="Castelle C.J."/>
            <person name="Singh A."/>
            <person name="Wilkins M.J."/>
            <person name="Williams K.H."/>
            <person name="Banfield J.F."/>
        </authorList>
    </citation>
    <scope>NUCLEOTIDE SEQUENCE [LARGE SCALE GENOMIC DNA]</scope>
</reference>
<dbReference type="GO" id="GO:0008986">
    <property type="term" value="F:pyruvate, water dikinase activity"/>
    <property type="evidence" value="ECO:0007669"/>
    <property type="project" value="UniProtKB-EC"/>
</dbReference>
<dbReference type="Gene3D" id="3.30.1490.20">
    <property type="entry name" value="ATP-grasp fold, A domain"/>
    <property type="match status" value="1"/>
</dbReference>
<evidence type="ECO:0000256" key="5">
    <source>
        <dbReference type="ARBA" id="ARBA00011996"/>
    </source>
</evidence>
<keyword evidence="11" id="KW-0067">ATP-binding</keyword>
<dbReference type="PANTHER" id="PTHR43030">
    <property type="entry name" value="PHOSPHOENOLPYRUVATE SYNTHASE"/>
    <property type="match status" value="1"/>
</dbReference>
<evidence type="ECO:0000256" key="1">
    <source>
        <dbReference type="ARBA" id="ARBA00001946"/>
    </source>
</evidence>
<keyword evidence="9" id="KW-0547">Nucleotide-binding</keyword>
<dbReference type="EC" id="2.7.9.2" evidence="5"/>
<gene>
    <name evidence="16" type="ORF">UY92_C0015G0027</name>
</gene>
<evidence type="ECO:0000313" key="17">
    <source>
        <dbReference type="Proteomes" id="UP000033870"/>
    </source>
</evidence>
<keyword evidence="8" id="KW-0479">Metal-binding</keyword>
<dbReference type="EMBL" id="LCRX01000015">
    <property type="protein sequence ID" value="KKW41615.1"/>
    <property type="molecule type" value="Genomic_DNA"/>
</dbReference>
<dbReference type="PATRIC" id="fig|1619044.3.peg.1143"/>
<dbReference type="UniPathway" id="UPA00138"/>
<proteinExistence type="inferred from homology"/>
<dbReference type="PANTHER" id="PTHR43030:SF1">
    <property type="entry name" value="PHOSPHOENOLPYRUVATE SYNTHASE"/>
    <property type="match status" value="1"/>
</dbReference>
<evidence type="ECO:0000256" key="4">
    <source>
        <dbReference type="ARBA" id="ARBA00007837"/>
    </source>
</evidence>
<comment type="caution">
    <text evidence="16">The sequence shown here is derived from an EMBL/GenBank/DDBJ whole genome shotgun (WGS) entry which is preliminary data.</text>
</comment>
<comment type="pathway">
    <text evidence="3">Carbohydrate biosynthesis; gluconeogenesis.</text>
</comment>
<evidence type="ECO:0000256" key="12">
    <source>
        <dbReference type="ARBA" id="ARBA00022842"/>
    </source>
</evidence>
<comment type="catalytic activity">
    <reaction evidence="14">
        <text>pyruvate + ATP + H2O = phosphoenolpyruvate + AMP + phosphate + 2 H(+)</text>
        <dbReference type="Rhea" id="RHEA:11364"/>
        <dbReference type="ChEBI" id="CHEBI:15361"/>
        <dbReference type="ChEBI" id="CHEBI:15377"/>
        <dbReference type="ChEBI" id="CHEBI:15378"/>
        <dbReference type="ChEBI" id="CHEBI:30616"/>
        <dbReference type="ChEBI" id="CHEBI:43474"/>
        <dbReference type="ChEBI" id="CHEBI:58702"/>
        <dbReference type="ChEBI" id="CHEBI:456215"/>
        <dbReference type="EC" id="2.7.9.2"/>
    </reaction>
</comment>
<evidence type="ECO:0000259" key="15">
    <source>
        <dbReference type="Pfam" id="PF01326"/>
    </source>
</evidence>
<evidence type="ECO:0000256" key="7">
    <source>
        <dbReference type="ARBA" id="ARBA00022679"/>
    </source>
</evidence>
<dbReference type="SUPFAM" id="SSF56059">
    <property type="entry name" value="Glutathione synthetase ATP-binding domain-like"/>
    <property type="match status" value="1"/>
</dbReference>
<keyword evidence="16" id="KW-0670">Pyruvate</keyword>
<evidence type="ECO:0000256" key="2">
    <source>
        <dbReference type="ARBA" id="ARBA00002988"/>
    </source>
</evidence>
<evidence type="ECO:0000256" key="10">
    <source>
        <dbReference type="ARBA" id="ARBA00022777"/>
    </source>
</evidence>
<dbReference type="InterPro" id="IPR006319">
    <property type="entry name" value="PEP_synth"/>
</dbReference>
<keyword evidence="12" id="KW-0460">Magnesium</keyword>
<dbReference type="AlphaFoldDB" id="A0A0G1YEL8"/>
<dbReference type="InterPro" id="IPR002192">
    <property type="entry name" value="PPDK_AMP/ATP-bd"/>
</dbReference>
<evidence type="ECO:0000256" key="14">
    <source>
        <dbReference type="ARBA" id="ARBA00047700"/>
    </source>
</evidence>
<comment type="cofactor">
    <cofactor evidence="1">
        <name>Mg(2+)</name>
        <dbReference type="ChEBI" id="CHEBI:18420"/>
    </cofactor>
</comment>
<evidence type="ECO:0000256" key="8">
    <source>
        <dbReference type="ARBA" id="ARBA00022723"/>
    </source>
</evidence>
<evidence type="ECO:0000256" key="13">
    <source>
        <dbReference type="ARBA" id="ARBA00033470"/>
    </source>
</evidence>
<keyword evidence="7" id="KW-0808">Transferase</keyword>
<dbReference type="GO" id="GO:0006094">
    <property type="term" value="P:gluconeogenesis"/>
    <property type="evidence" value="ECO:0007669"/>
    <property type="project" value="UniProtKB-UniPathway"/>
</dbReference>
<sequence>MEHLKFFSEISKGNVDIAGGKGASLGEMTQAGLAVPPGFVVLSSAFDRFIEETHLNGEIIARLAAVNPADTNSVDRASNALRGVIHDTSMPEDLKADILGAYKKLGAEYVAVRSSATAEDSSVASWAGELETYLNTTEADLLERVRRCWSSLFTPRAIFYRHEKDLISAHVSVAVVVQKMIQSEISGIAFTVHPVTEDRDQMIIEAGYGLGEAIVSGQITPDSYVVSKGEMSILDISIGHQTRKLEKMAAAGVSANKDEENPSNAWVDLGEAGERQKLTGRQIMELAALCKKIEDHYGFPCDIEWAYEGGQFYITQSRPITTLKT</sequence>
<dbReference type="InterPro" id="IPR013815">
    <property type="entry name" value="ATP_grasp_subdomain_1"/>
</dbReference>
<feature type="domain" description="Pyruvate phosphate dikinase AMP/ATP-binding" evidence="15">
    <location>
        <begin position="16"/>
        <end position="324"/>
    </location>
</feature>
<comment type="similarity">
    <text evidence="4">Belongs to the PEP-utilizing enzyme family.</text>
</comment>
<protein>
    <recommendedName>
        <fullName evidence="6">Phosphoenolpyruvate synthase</fullName>
        <ecNumber evidence="5">2.7.9.2</ecNumber>
    </recommendedName>
    <alternativeName>
        <fullName evidence="13">Pyruvate, water dikinase</fullName>
    </alternativeName>
</protein>
<dbReference type="GO" id="GO:0046872">
    <property type="term" value="F:metal ion binding"/>
    <property type="evidence" value="ECO:0007669"/>
    <property type="project" value="UniProtKB-KW"/>
</dbReference>
<evidence type="ECO:0000256" key="6">
    <source>
        <dbReference type="ARBA" id="ARBA00021623"/>
    </source>
</evidence>
<evidence type="ECO:0000256" key="11">
    <source>
        <dbReference type="ARBA" id="ARBA00022840"/>
    </source>
</evidence>
<keyword evidence="10" id="KW-0418">Kinase</keyword>
<dbReference type="STRING" id="1619044.UY92_C0015G0027"/>
<evidence type="ECO:0000256" key="3">
    <source>
        <dbReference type="ARBA" id="ARBA00004742"/>
    </source>
</evidence>
<evidence type="ECO:0000313" key="16">
    <source>
        <dbReference type="EMBL" id="KKW41615.1"/>
    </source>
</evidence>
<name>A0A0G1YEL8_9BACT</name>
<comment type="function">
    <text evidence="2">Catalyzes the phosphorylation of pyruvate to phosphoenolpyruvate.</text>
</comment>
<dbReference type="Pfam" id="PF01326">
    <property type="entry name" value="PPDK_N"/>
    <property type="match status" value="1"/>
</dbReference>
<organism evidence="16 17">
    <name type="scientific">Candidatus Magasanikbacteria bacterium GW2011_GWA2_56_11</name>
    <dbReference type="NCBI Taxonomy" id="1619044"/>
    <lineage>
        <taxon>Bacteria</taxon>
        <taxon>Candidatus Magasanikiibacteriota</taxon>
    </lineage>
</organism>
<dbReference type="Gene3D" id="3.30.470.20">
    <property type="entry name" value="ATP-grasp fold, B domain"/>
    <property type="match status" value="1"/>
</dbReference>